<dbReference type="GO" id="GO:0003723">
    <property type="term" value="F:RNA binding"/>
    <property type="evidence" value="ECO:0007669"/>
    <property type="project" value="UniProtKB-UniRule"/>
</dbReference>
<feature type="compositionally biased region" description="Gly residues" evidence="2">
    <location>
        <begin position="111"/>
        <end position="124"/>
    </location>
</feature>
<evidence type="ECO:0000256" key="2">
    <source>
        <dbReference type="SAM" id="MobiDB-lite"/>
    </source>
</evidence>
<sequence length="203" mass="21598">RGGVEIPHGLSLRLRLPPLVLASRVKTLATFCPPHAPRQRPLRRPFRPRGRRSQRRGRQIRARTLTLVRRRRGSPPPHRSSRGGSSDGGGGGGGGGGGRFHPYRAPSEYVVGGGGTGGYRGGGGDFDETAGGARSRYGGGGGGGRGDYSADHDNKSGYVKLFVGSVPRTANEDDVRPLFEDHGDVLEVALIRDRKTGEQQGEQ</sequence>
<evidence type="ECO:0000313" key="4">
    <source>
        <dbReference type="EMBL" id="BAJ87224.1"/>
    </source>
</evidence>
<accession>F2CWK3</accession>
<feature type="non-terminal residue" evidence="4">
    <location>
        <position position="1"/>
    </location>
</feature>
<evidence type="ECO:0000259" key="3">
    <source>
        <dbReference type="PROSITE" id="PS50102"/>
    </source>
</evidence>
<dbReference type="Pfam" id="PF00076">
    <property type="entry name" value="RRM_1"/>
    <property type="match status" value="1"/>
</dbReference>
<dbReference type="EMBL" id="AK356006">
    <property type="protein sequence ID" value="BAJ87224.1"/>
    <property type="molecule type" value="mRNA"/>
</dbReference>
<protein>
    <submittedName>
        <fullName evidence="4">Predicted protein</fullName>
    </submittedName>
</protein>
<feature type="domain" description="RRM" evidence="3">
    <location>
        <begin position="159"/>
        <end position="203"/>
    </location>
</feature>
<dbReference type="SUPFAM" id="SSF54928">
    <property type="entry name" value="RNA-binding domain, RBD"/>
    <property type="match status" value="1"/>
</dbReference>
<dbReference type="InterPro" id="IPR000504">
    <property type="entry name" value="RRM_dom"/>
</dbReference>
<feature type="compositionally biased region" description="Gly residues" evidence="2">
    <location>
        <begin position="85"/>
        <end position="99"/>
    </location>
</feature>
<dbReference type="PROSITE" id="PS50102">
    <property type="entry name" value="RRM"/>
    <property type="match status" value="1"/>
</dbReference>
<name>F2CWK3_HORVV</name>
<reference evidence="4" key="1">
    <citation type="journal article" date="2011" name="Plant Physiol.">
        <title>Comprehensive sequence analysis of 24,783 barley full-length cDNAs derived from 12 clone libraries.</title>
        <authorList>
            <person name="Matsumoto T."/>
            <person name="Tanaka T."/>
            <person name="Sakai H."/>
            <person name="Amano N."/>
            <person name="Kanamori H."/>
            <person name="Kurita K."/>
            <person name="Kikuta A."/>
            <person name="Kamiya K."/>
            <person name="Yamamoto M."/>
            <person name="Ikawa H."/>
            <person name="Fujii N."/>
            <person name="Hori K."/>
            <person name="Itoh T."/>
            <person name="Sato K."/>
        </authorList>
    </citation>
    <scope>NUCLEOTIDE SEQUENCE</scope>
    <source>
        <tissue evidence="4">Leaf</tissue>
    </source>
</reference>
<feature type="compositionally biased region" description="Gly residues" evidence="2">
    <location>
        <begin position="137"/>
        <end position="146"/>
    </location>
</feature>
<evidence type="ECO:0000256" key="1">
    <source>
        <dbReference type="PROSITE-ProRule" id="PRU00176"/>
    </source>
</evidence>
<feature type="region of interest" description="Disordered" evidence="2">
    <location>
        <begin position="32"/>
        <end position="151"/>
    </location>
</feature>
<dbReference type="InterPro" id="IPR035979">
    <property type="entry name" value="RBD_domain_sf"/>
</dbReference>
<dbReference type="InterPro" id="IPR012677">
    <property type="entry name" value="Nucleotide-bd_a/b_plait_sf"/>
</dbReference>
<feature type="compositionally biased region" description="Basic residues" evidence="2">
    <location>
        <begin position="37"/>
        <end position="61"/>
    </location>
</feature>
<dbReference type="AlphaFoldDB" id="F2CWK3"/>
<organism evidence="4">
    <name type="scientific">Hordeum vulgare subsp. vulgare</name>
    <name type="common">Domesticated barley</name>
    <dbReference type="NCBI Taxonomy" id="112509"/>
    <lineage>
        <taxon>Eukaryota</taxon>
        <taxon>Viridiplantae</taxon>
        <taxon>Streptophyta</taxon>
        <taxon>Embryophyta</taxon>
        <taxon>Tracheophyta</taxon>
        <taxon>Spermatophyta</taxon>
        <taxon>Magnoliopsida</taxon>
        <taxon>Liliopsida</taxon>
        <taxon>Poales</taxon>
        <taxon>Poaceae</taxon>
        <taxon>BOP clade</taxon>
        <taxon>Pooideae</taxon>
        <taxon>Triticodae</taxon>
        <taxon>Triticeae</taxon>
        <taxon>Hordeinae</taxon>
        <taxon>Hordeum</taxon>
    </lineage>
</organism>
<proteinExistence type="evidence at transcript level"/>
<keyword evidence="1" id="KW-0694">RNA-binding</keyword>
<dbReference type="Gene3D" id="3.30.70.330">
    <property type="match status" value="1"/>
</dbReference>